<keyword evidence="2" id="KW-1133">Transmembrane helix</keyword>
<feature type="region of interest" description="Disordered" evidence="1">
    <location>
        <begin position="366"/>
        <end position="385"/>
    </location>
</feature>
<dbReference type="Proteomes" id="UP001150062">
    <property type="component" value="Unassembled WGS sequence"/>
</dbReference>
<feature type="transmembrane region" description="Helical" evidence="2">
    <location>
        <begin position="299"/>
        <end position="322"/>
    </location>
</feature>
<protein>
    <submittedName>
        <fullName evidence="3">Inner membrane transporter</fullName>
    </submittedName>
</protein>
<comment type="caution">
    <text evidence="3">The sequence shown here is derived from an EMBL/GenBank/DDBJ whole genome shotgun (WGS) entry which is preliminary data.</text>
</comment>
<organism evidence="3 4">
    <name type="scientific">Anaeramoeba flamelloides</name>
    <dbReference type="NCBI Taxonomy" id="1746091"/>
    <lineage>
        <taxon>Eukaryota</taxon>
        <taxon>Metamonada</taxon>
        <taxon>Anaeramoebidae</taxon>
        <taxon>Anaeramoeba</taxon>
    </lineage>
</organism>
<feature type="compositionally biased region" description="Basic and acidic residues" evidence="1">
    <location>
        <begin position="413"/>
        <end position="443"/>
    </location>
</feature>
<gene>
    <name evidence="3" type="ORF">M0813_24786</name>
</gene>
<evidence type="ECO:0000256" key="1">
    <source>
        <dbReference type="SAM" id="MobiDB-lite"/>
    </source>
</evidence>
<feature type="transmembrane region" description="Helical" evidence="2">
    <location>
        <begin position="12"/>
        <end position="33"/>
    </location>
</feature>
<dbReference type="EMBL" id="JAOAOG010000216">
    <property type="protein sequence ID" value="KAJ6239866.1"/>
    <property type="molecule type" value="Genomic_DNA"/>
</dbReference>
<reference evidence="3" key="1">
    <citation type="submission" date="2022-08" db="EMBL/GenBank/DDBJ databases">
        <title>Novel sulfate-reducing endosymbionts in the free-living metamonad Anaeramoeba.</title>
        <authorList>
            <person name="Jerlstrom-Hultqvist J."/>
            <person name="Cepicka I."/>
            <person name="Gallot-Lavallee L."/>
            <person name="Salas-Leiva D."/>
            <person name="Curtis B.A."/>
            <person name="Zahonova K."/>
            <person name="Pipaliya S."/>
            <person name="Dacks J."/>
            <person name="Roger A.J."/>
        </authorList>
    </citation>
    <scope>NUCLEOTIDE SEQUENCE</scope>
    <source>
        <strain evidence="3">Schooner1</strain>
    </source>
</reference>
<sequence>MAEKKNKMGDNLWFLLGCIVQFSLGVYPTLLVYVQRPPFFLPTWSILLLGAIAAIVVVVSVVTKKSGFKQCFDIIGIFHKPLKQQLQFYTYVFSWIGGNAANIYALKYTTHPEWVQGVMLLVPFFVPILTKITDRKHKIPKVWILSVTFIVATLGSVMVIYGGHTNDQEKDKYAWLTIVLSVYSTFSAAVFFVFTARMSRIFKLKPSSMLIGIKLFFIPVCTIMTFALREDWDTYRSLDVKGLIAFLGICVGTHCFARILQLTVIGKVGAPKYSIVQSLRLIANLIFNYIILGKPPNGWIVYVGAALIIVSVTFFLSMRIFLKYRELISMWDPENFFDYPLYFSTTFDEYSGNVLIKTGEKKQSNGMYKPLLSTSSDDDQGSTNIMDGKKLTFDIKVSSDDHNESEDNGNDENQIKNKNENENKNEDQNENKNKNENENKNEIQSDSTGEEN</sequence>
<keyword evidence="2" id="KW-0472">Membrane</keyword>
<keyword evidence="2" id="KW-0812">Transmembrane</keyword>
<feature type="transmembrane region" description="Helical" evidence="2">
    <location>
        <begin position="39"/>
        <end position="62"/>
    </location>
</feature>
<accession>A0ABQ8Y520</accession>
<feature type="transmembrane region" description="Helical" evidence="2">
    <location>
        <begin position="240"/>
        <end position="261"/>
    </location>
</feature>
<feature type="transmembrane region" description="Helical" evidence="2">
    <location>
        <begin position="208"/>
        <end position="228"/>
    </location>
</feature>
<evidence type="ECO:0000313" key="4">
    <source>
        <dbReference type="Proteomes" id="UP001150062"/>
    </source>
</evidence>
<feature type="transmembrane region" description="Helical" evidence="2">
    <location>
        <begin position="142"/>
        <end position="161"/>
    </location>
</feature>
<name>A0ABQ8Y520_9EUKA</name>
<proteinExistence type="predicted"/>
<evidence type="ECO:0000256" key="2">
    <source>
        <dbReference type="SAM" id="Phobius"/>
    </source>
</evidence>
<evidence type="ECO:0000313" key="3">
    <source>
        <dbReference type="EMBL" id="KAJ6239866.1"/>
    </source>
</evidence>
<feature type="transmembrane region" description="Helical" evidence="2">
    <location>
        <begin position="173"/>
        <end position="196"/>
    </location>
</feature>
<keyword evidence="4" id="KW-1185">Reference proteome</keyword>
<feature type="region of interest" description="Disordered" evidence="1">
    <location>
        <begin position="399"/>
        <end position="452"/>
    </location>
</feature>